<accession>A0AAV4A6I3</accession>
<feature type="repeat" description="ANK" evidence="3">
    <location>
        <begin position="27"/>
        <end position="59"/>
    </location>
</feature>
<feature type="repeat" description="ANK" evidence="3">
    <location>
        <begin position="61"/>
        <end position="93"/>
    </location>
</feature>
<dbReference type="SMART" id="SM00248">
    <property type="entry name" value="ANK"/>
    <property type="match status" value="2"/>
</dbReference>
<dbReference type="Proteomes" id="UP000735302">
    <property type="component" value="Unassembled WGS sequence"/>
</dbReference>
<feature type="compositionally biased region" description="Polar residues" evidence="4">
    <location>
        <begin position="128"/>
        <end position="141"/>
    </location>
</feature>
<reference evidence="5 6" key="1">
    <citation type="journal article" date="2021" name="Elife">
        <title>Chloroplast acquisition without the gene transfer in kleptoplastic sea slugs, Plakobranchus ocellatus.</title>
        <authorList>
            <person name="Maeda T."/>
            <person name="Takahashi S."/>
            <person name="Yoshida T."/>
            <person name="Shimamura S."/>
            <person name="Takaki Y."/>
            <person name="Nagai Y."/>
            <person name="Toyoda A."/>
            <person name="Suzuki Y."/>
            <person name="Arimoto A."/>
            <person name="Ishii H."/>
            <person name="Satoh N."/>
            <person name="Nishiyama T."/>
            <person name="Hasebe M."/>
            <person name="Maruyama T."/>
            <person name="Minagawa J."/>
            <person name="Obokata J."/>
            <person name="Shigenobu S."/>
        </authorList>
    </citation>
    <scope>NUCLEOTIDE SEQUENCE [LARGE SCALE GENOMIC DNA]</scope>
</reference>
<dbReference type="SUPFAM" id="SSF48403">
    <property type="entry name" value="Ankyrin repeat"/>
    <property type="match status" value="1"/>
</dbReference>
<evidence type="ECO:0000256" key="4">
    <source>
        <dbReference type="SAM" id="MobiDB-lite"/>
    </source>
</evidence>
<feature type="region of interest" description="Disordered" evidence="4">
    <location>
        <begin position="685"/>
        <end position="713"/>
    </location>
</feature>
<feature type="compositionally biased region" description="Polar residues" evidence="4">
    <location>
        <begin position="608"/>
        <end position="618"/>
    </location>
</feature>
<gene>
    <name evidence="5" type="ORF">PoB_002931800</name>
</gene>
<evidence type="ECO:0000256" key="1">
    <source>
        <dbReference type="ARBA" id="ARBA00022737"/>
    </source>
</evidence>
<feature type="region of interest" description="Disordered" evidence="4">
    <location>
        <begin position="439"/>
        <end position="459"/>
    </location>
</feature>
<feature type="region of interest" description="Disordered" evidence="4">
    <location>
        <begin position="561"/>
        <end position="641"/>
    </location>
</feature>
<feature type="compositionally biased region" description="Basic and acidic residues" evidence="4">
    <location>
        <begin position="591"/>
        <end position="607"/>
    </location>
</feature>
<evidence type="ECO:0000313" key="6">
    <source>
        <dbReference type="Proteomes" id="UP000735302"/>
    </source>
</evidence>
<dbReference type="AlphaFoldDB" id="A0AAV4A6I3"/>
<feature type="compositionally biased region" description="Polar residues" evidence="4">
    <location>
        <begin position="1175"/>
        <end position="1221"/>
    </location>
</feature>
<sequence>MIAKLPATAACGQAMKHKPISPAHVLPGLTPLHTAVDNGDLEQVDLLLSYGADIDVTDGKSGRTPLFRAAESNHKPMVELLLKRGANVDVQSYAGVTVSMAAQGRNLHGVLKLLGSIQDKFGLALDTNSNSSSNKTPQHTPSPLLYVGFPSSSKASATSTGPDGTLGQYMVKATSSSSLTSSSSSSFAPSQQLQQRQEASQRLTGVTYLIRPQSKMERADKTSGGIMLERADSRETMFEETKVFHNVFMFPDEETKKRIHHDSRSEPSSPDTCTSVDKLIGSQRKEKGKVALLSLPDNLDIGGETIKRSFTSLPSSSLQQNVVESKSSRAATVIRKVTVGSPKPPGSPQRESVAGNFVGRISSDGVLHLVPSVTVTSISSSPSAPFSCSSSPMPLIAFHPSKSRVAASCLAPSIVLPILSSAVSSPLLPASPSVLSSLSPKAGPTLQQENDSTAASQATSSLTSVQAKLYETLLRRTQSIPGSPGVVLPAQPSSPEARLMSQVLLSPLQSSSGSSSTLGNVSYRVIPNSSSNPPLVESLAVRRDAPTMVPLLMTPSFTHALKSGSSSLRSSPPNTPLNLSKPSLSRQFQDSTDKSETAANSDFDKASTDQTQIGTIQAGTGVMMSENRSSKEQGGPSETQARKIISVGMRKITNGEKSVSSVLPVASTGASFQTQYEMFLLPEKQQSDQARGASPVSGNSVVDSSNDNTRSQLQQQQMSLMSAQTVPLVCTMNPRKHSKSVADILTSVDVSTLPKMGSSNNSNLSTVSGPSIVLDPTALATMSKGDLIVPSFPHISKCVSPATAFIVRDLLSRQNQLLHKPTSSASESMSSASPISSASSLGLVTSIPASPIAHQAAGRIIIPPQGAQNNIVGLSGAILSVIPGSAMSGILSASTTQESKQSHHLQDHQKPASSSSQKEHHPRKSRASKGSSKGQKVDRPNSDADISSPSVSASSSGYPIPKLSKINSETDQKLKKFLVAKRQEVLMSNWQGDDSSSQRLEAEEESLEALEDGSSLNTVGIFSGNVQRIRLGKVKVPLSSSAQADVNSCPLVPSTMPQTASSPSVQDVLSSTPSTPSDSLPPLVIVTSSGLQTDGETRSSSPPSATPMISDPSVYSRVSSTSVIGHKNSAAEVSCETCHWNSETRVSSETGHRHRVVPQMEEDKEEPMEVDLPNSAVSSAPTSNGTMTPNSVSTSTSSGAPPNVVSADSISLKSNVQIVIQSPTPPPPVSDPSGRS</sequence>
<feature type="compositionally biased region" description="Low complexity" evidence="4">
    <location>
        <begin position="1067"/>
        <end position="1084"/>
    </location>
</feature>
<dbReference type="PANTHER" id="PTHR46680:SF2">
    <property type="entry name" value="NF-KAPPA-B INHIBITOR ZETA"/>
    <property type="match status" value="1"/>
</dbReference>
<evidence type="ECO:0000256" key="3">
    <source>
        <dbReference type="PROSITE-ProRule" id="PRU00023"/>
    </source>
</evidence>
<proteinExistence type="predicted"/>
<evidence type="ECO:0000256" key="2">
    <source>
        <dbReference type="ARBA" id="ARBA00023043"/>
    </source>
</evidence>
<keyword evidence="2 3" id="KW-0040">ANK repeat</keyword>
<organism evidence="5 6">
    <name type="scientific">Plakobranchus ocellatus</name>
    <dbReference type="NCBI Taxonomy" id="259542"/>
    <lineage>
        <taxon>Eukaryota</taxon>
        <taxon>Metazoa</taxon>
        <taxon>Spiralia</taxon>
        <taxon>Lophotrochozoa</taxon>
        <taxon>Mollusca</taxon>
        <taxon>Gastropoda</taxon>
        <taxon>Heterobranchia</taxon>
        <taxon>Euthyneura</taxon>
        <taxon>Panpulmonata</taxon>
        <taxon>Sacoglossa</taxon>
        <taxon>Placobranchoidea</taxon>
        <taxon>Plakobranchidae</taxon>
        <taxon>Plakobranchus</taxon>
    </lineage>
</organism>
<protein>
    <submittedName>
        <fullName evidence="5">B-cell lymphoma 3 protein homolog</fullName>
    </submittedName>
</protein>
<feature type="compositionally biased region" description="Low complexity" evidence="4">
    <location>
        <begin position="694"/>
        <end position="713"/>
    </location>
</feature>
<feature type="compositionally biased region" description="Low complexity" evidence="4">
    <location>
        <begin position="943"/>
        <end position="956"/>
    </location>
</feature>
<dbReference type="Gene3D" id="1.25.40.20">
    <property type="entry name" value="Ankyrin repeat-containing domain"/>
    <property type="match status" value="1"/>
</dbReference>
<feature type="compositionally biased region" description="Acidic residues" evidence="4">
    <location>
        <begin position="1160"/>
        <end position="1169"/>
    </location>
</feature>
<name>A0AAV4A6I3_9GAST</name>
<dbReference type="PRINTS" id="PR01415">
    <property type="entry name" value="ANKYRIN"/>
</dbReference>
<dbReference type="GO" id="GO:0071356">
    <property type="term" value="P:cellular response to tumor necrosis factor"/>
    <property type="evidence" value="ECO:0007669"/>
    <property type="project" value="TreeGrafter"/>
</dbReference>
<dbReference type="GO" id="GO:0005829">
    <property type="term" value="C:cytosol"/>
    <property type="evidence" value="ECO:0007669"/>
    <property type="project" value="TreeGrafter"/>
</dbReference>
<dbReference type="InterPro" id="IPR051070">
    <property type="entry name" value="NF-kappa-B_inhibitor"/>
</dbReference>
<feature type="region of interest" description="Disordered" evidence="4">
    <location>
        <begin position="1145"/>
        <end position="1236"/>
    </location>
</feature>
<dbReference type="EMBL" id="BLXT01003657">
    <property type="protein sequence ID" value="GFO02813.1"/>
    <property type="molecule type" value="Genomic_DNA"/>
</dbReference>
<keyword evidence="1" id="KW-0677">Repeat</keyword>
<dbReference type="PROSITE" id="PS50297">
    <property type="entry name" value="ANK_REP_REGION"/>
    <property type="match status" value="2"/>
</dbReference>
<keyword evidence="6" id="KW-1185">Reference proteome</keyword>
<feature type="region of interest" description="Disordered" evidence="4">
    <location>
        <begin position="128"/>
        <end position="147"/>
    </location>
</feature>
<evidence type="ECO:0000313" key="5">
    <source>
        <dbReference type="EMBL" id="GFO02813.1"/>
    </source>
</evidence>
<comment type="caution">
    <text evidence="5">The sequence shown here is derived from an EMBL/GenBank/DDBJ whole genome shotgun (WGS) entry which is preliminary data.</text>
</comment>
<feature type="compositionally biased region" description="Basic and acidic residues" evidence="4">
    <location>
        <begin position="900"/>
        <end position="910"/>
    </location>
</feature>
<feature type="compositionally biased region" description="Low complexity" evidence="4">
    <location>
        <begin position="180"/>
        <end position="203"/>
    </location>
</feature>
<feature type="compositionally biased region" description="Low complexity" evidence="4">
    <location>
        <begin position="561"/>
        <end position="585"/>
    </location>
</feature>
<feature type="compositionally biased region" description="Polar residues" evidence="4">
    <location>
        <begin position="1055"/>
        <end position="1065"/>
    </location>
</feature>
<feature type="compositionally biased region" description="Polar residues" evidence="4">
    <location>
        <begin position="1086"/>
        <end position="1103"/>
    </location>
</feature>
<dbReference type="GO" id="GO:0051059">
    <property type="term" value="F:NF-kappaB binding"/>
    <property type="evidence" value="ECO:0007669"/>
    <property type="project" value="TreeGrafter"/>
</dbReference>
<dbReference type="InterPro" id="IPR036770">
    <property type="entry name" value="Ankyrin_rpt-contain_sf"/>
</dbReference>
<dbReference type="InterPro" id="IPR002110">
    <property type="entry name" value="Ankyrin_rpt"/>
</dbReference>
<dbReference type="PROSITE" id="PS50088">
    <property type="entry name" value="ANK_REPEAT"/>
    <property type="match status" value="2"/>
</dbReference>
<feature type="region of interest" description="Disordered" evidence="4">
    <location>
        <begin position="1053"/>
        <end position="1113"/>
    </location>
</feature>
<feature type="region of interest" description="Disordered" evidence="4">
    <location>
        <begin position="892"/>
        <end position="964"/>
    </location>
</feature>
<feature type="region of interest" description="Disordered" evidence="4">
    <location>
        <begin position="180"/>
        <end position="206"/>
    </location>
</feature>
<dbReference type="Pfam" id="PF12796">
    <property type="entry name" value="Ank_2"/>
    <property type="match status" value="1"/>
</dbReference>
<dbReference type="PANTHER" id="PTHR46680">
    <property type="entry name" value="NF-KAPPA-B INHIBITOR ALPHA"/>
    <property type="match status" value="1"/>
</dbReference>